<accession>A0A6N8JFB7</accession>
<reference evidence="1 2" key="1">
    <citation type="submission" date="2019-12" db="EMBL/GenBank/DDBJ databases">
        <title>The draft genomic sequence of strain Chitinophaga oryziterrae JCM 16595.</title>
        <authorList>
            <person name="Zhang X."/>
        </authorList>
    </citation>
    <scope>NUCLEOTIDE SEQUENCE [LARGE SCALE GENOMIC DNA]</scope>
    <source>
        <strain evidence="1 2">JCM 16595</strain>
    </source>
</reference>
<evidence type="ECO:0000313" key="1">
    <source>
        <dbReference type="EMBL" id="MVT43191.1"/>
    </source>
</evidence>
<dbReference type="EMBL" id="WRXO01000006">
    <property type="protein sequence ID" value="MVT43191.1"/>
    <property type="molecule type" value="Genomic_DNA"/>
</dbReference>
<dbReference type="OrthoDB" id="1334785at2"/>
<sequence>MNRALVYIAMKEKDKACEDLKQAMKQGFTEMYGDEVKKLIFEKCI</sequence>
<gene>
    <name evidence="1" type="ORF">GO495_21520</name>
</gene>
<keyword evidence="2" id="KW-1185">Reference proteome</keyword>
<dbReference type="AlphaFoldDB" id="A0A6N8JFB7"/>
<evidence type="ECO:0000313" key="2">
    <source>
        <dbReference type="Proteomes" id="UP000468388"/>
    </source>
</evidence>
<comment type="caution">
    <text evidence="1">The sequence shown here is derived from an EMBL/GenBank/DDBJ whole genome shotgun (WGS) entry which is preliminary data.</text>
</comment>
<organism evidence="1 2">
    <name type="scientific">Chitinophaga oryziterrae</name>
    <dbReference type="NCBI Taxonomy" id="1031224"/>
    <lineage>
        <taxon>Bacteria</taxon>
        <taxon>Pseudomonadati</taxon>
        <taxon>Bacteroidota</taxon>
        <taxon>Chitinophagia</taxon>
        <taxon>Chitinophagales</taxon>
        <taxon>Chitinophagaceae</taxon>
        <taxon>Chitinophaga</taxon>
    </lineage>
</organism>
<proteinExistence type="predicted"/>
<dbReference type="Proteomes" id="UP000468388">
    <property type="component" value="Unassembled WGS sequence"/>
</dbReference>
<protein>
    <submittedName>
        <fullName evidence="1">Uncharacterized protein</fullName>
    </submittedName>
</protein>
<dbReference type="RefSeq" id="WP_157301793.1">
    <property type="nucleotide sequence ID" value="NZ_BAAAZB010000004.1"/>
</dbReference>
<name>A0A6N8JFB7_9BACT</name>